<evidence type="ECO:0000256" key="1">
    <source>
        <dbReference type="SAM" id="SignalP"/>
    </source>
</evidence>
<feature type="signal peptide" evidence="1">
    <location>
        <begin position="1"/>
        <end position="23"/>
    </location>
</feature>
<evidence type="ECO:0000259" key="4">
    <source>
        <dbReference type="Pfam" id="PF16548"/>
    </source>
</evidence>
<dbReference type="Pfam" id="PF16539">
    <property type="entry name" value="FlgT_M"/>
    <property type="match status" value="1"/>
</dbReference>
<gene>
    <name evidence="5" type="ORF">NEJAP_0566</name>
</gene>
<accession>A0A7R6PFA5</accession>
<dbReference type="Gene3D" id="3.40.50.10610">
    <property type="entry name" value="ABC-type transport auxiliary lipoprotein component"/>
    <property type="match status" value="1"/>
</dbReference>
<dbReference type="Pfam" id="PF16538">
    <property type="entry name" value="FlgT_C"/>
    <property type="match status" value="1"/>
</dbReference>
<dbReference type="Proteomes" id="UP000595332">
    <property type="component" value="Chromosome"/>
</dbReference>
<dbReference type="EMBL" id="AP014546">
    <property type="protein sequence ID" value="BBB28523.1"/>
    <property type="molecule type" value="Genomic_DNA"/>
</dbReference>
<dbReference type="Pfam" id="PF16548">
    <property type="entry name" value="FlgT_N"/>
    <property type="match status" value="1"/>
</dbReference>
<feature type="domain" description="Flagellar assembly protein T N-terminal" evidence="4">
    <location>
        <begin position="25"/>
        <end position="109"/>
    </location>
</feature>
<reference evidence="5 6" key="1">
    <citation type="journal article" date="2008" name="Int. J. Syst. Evol. Microbiol.">
        <title>Neptunomonas japonica sp. nov., an Osedax japonicus symbiont-like bacterium isolated from sediment adjacent to sperm whale carcasses off Kagoshima, Japan.</title>
        <authorList>
            <person name="Miyazaki M."/>
            <person name="Nogi Y."/>
            <person name="Fujiwara Y."/>
            <person name="Kawato M."/>
            <person name="Kubokawa K."/>
            <person name="Horikoshi K."/>
        </authorList>
    </citation>
    <scope>NUCLEOTIDE SEQUENCE [LARGE SCALE GENOMIC DNA]</scope>
    <source>
        <strain evidence="5 6">JAMM 1380</strain>
    </source>
</reference>
<dbReference type="InterPro" id="IPR038180">
    <property type="entry name" value="FlgT_N_sf"/>
</dbReference>
<dbReference type="InterPro" id="IPR032388">
    <property type="entry name" value="FlgT_C"/>
</dbReference>
<dbReference type="InterPro" id="IPR038165">
    <property type="entry name" value="FlgT_C_sf"/>
</dbReference>
<dbReference type="Gene3D" id="2.40.10.410">
    <property type="entry name" value="FlgT, C-terminal domain"/>
    <property type="match status" value="1"/>
</dbReference>
<dbReference type="RefSeq" id="WP_201349213.1">
    <property type="nucleotide sequence ID" value="NZ_AP014546.1"/>
</dbReference>
<feature type="domain" description="Flagellar assembly protein T C-terminal" evidence="2">
    <location>
        <begin position="329"/>
        <end position="403"/>
    </location>
</feature>
<dbReference type="InterPro" id="IPR032370">
    <property type="entry name" value="FlgT_N"/>
</dbReference>
<dbReference type="KEGG" id="njp:NEJAP_0566"/>
<evidence type="ECO:0000259" key="3">
    <source>
        <dbReference type="Pfam" id="PF16539"/>
    </source>
</evidence>
<evidence type="ECO:0000259" key="2">
    <source>
        <dbReference type="Pfam" id="PF16538"/>
    </source>
</evidence>
<evidence type="ECO:0000313" key="6">
    <source>
        <dbReference type="Proteomes" id="UP000595332"/>
    </source>
</evidence>
<sequence>MLRHFQDYFFSIIILLCSTYASATTVEATGQALIHNNNISQAREQAIADAKQQASLQAAAYISSTQQVEDGILEIDNMRISTMSQLSNIKIIDEKLFGKKLHVRISADIDTKTTCENGNTGNSFRKTVAITAFPLEHPLQASLGYLRSAESNLATQLVSRLNTTQGISALNAGNLLLHKQLGTATSRQLDNGALTTMLPYTQQLDSQFIISGVIRDLSMLKPNTTSEKNWLIDTYNKLDYKSKKHLRNFSVDLFIHDAFSGTLLEQKSYSTQGRWNHSETDRVGFATPAFFSGDYGQNVKTLLDNISTDLSQSLRCLPYSARITRTEENKLWINAGKESGLSRGDKLSVYRKTMFYNQSSQPTTELINTRLTMIVDEIQPTVVKGHIDSLTTQHNIQPDDIVMFW</sequence>
<dbReference type="InterPro" id="IPR032386">
    <property type="entry name" value="FlgT_M"/>
</dbReference>
<dbReference type="Gene3D" id="3.30.1660.40">
    <property type="entry name" value="FlgT, N-terminal domain"/>
    <property type="match status" value="1"/>
</dbReference>
<evidence type="ECO:0000313" key="5">
    <source>
        <dbReference type="EMBL" id="BBB28523.1"/>
    </source>
</evidence>
<feature type="domain" description="Flagellar assembly protein T middle" evidence="3">
    <location>
        <begin position="122"/>
        <end position="284"/>
    </location>
</feature>
<protein>
    <recommendedName>
        <fullName evidence="7">Flagellar protein FlgT</fullName>
    </recommendedName>
</protein>
<feature type="chain" id="PRO_5032343698" description="Flagellar protein FlgT" evidence="1">
    <location>
        <begin position="24"/>
        <end position="405"/>
    </location>
</feature>
<organism evidence="5 6">
    <name type="scientific">Neptunomonas japonica JAMM 1380</name>
    <dbReference type="NCBI Taxonomy" id="1441457"/>
    <lineage>
        <taxon>Bacteria</taxon>
        <taxon>Pseudomonadati</taxon>
        <taxon>Pseudomonadota</taxon>
        <taxon>Gammaproteobacteria</taxon>
        <taxon>Oceanospirillales</taxon>
        <taxon>Oceanospirillaceae</taxon>
        <taxon>Neptunomonas</taxon>
    </lineage>
</organism>
<name>A0A7R6PFA5_9GAMM</name>
<dbReference type="AlphaFoldDB" id="A0A7R6PFA5"/>
<keyword evidence="6" id="KW-1185">Reference proteome</keyword>
<keyword evidence="1" id="KW-0732">Signal</keyword>
<evidence type="ECO:0008006" key="7">
    <source>
        <dbReference type="Google" id="ProtNLM"/>
    </source>
</evidence>
<proteinExistence type="predicted"/>